<accession>A0ABT2SV59</accession>
<evidence type="ECO:0000313" key="1">
    <source>
        <dbReference type="EMBL" id="MCU6738719.1"/>
    </source>
</evidence>
<comment type="caution">
    <text evidence="1">The sequence shown here is derived from an EMBL/GenBank/DDBJ whole genome shotgun (WGS) entry which is preliminary data.</text>
</comment>
<dbReference type="InterPro" id="IPR025506">
    <property type="entry name" value="Abi_alpha"/>
</dbReference>
<sequence>MNIFLENFNKIDDKDKKDLSVNIVAPVIDSLFTYFEEPNYKEMFGKLLASSFDKNKEHQIHPSFVSIIQQLNSLDAEILVMIKSANTLPYAKFFEVHEDNSTLSPFVPDMFALPGNENYSNFDVIASIDNLERLKLITVRKDIVCFDEAYESFRQRDNYKTFEEISKKEKGHLRMDKYRVELTQLGSNFVSVCC</sequence>
<proteinExistence type="predicted"/>
<evidence type="ECO:0000313" key="2">
    <source>
        <dbReference type="Proteomes" id="UP001208364"/>
    </source>
</evidence>
<organism evidence="1 2">
    <name type="scientific">[Clostridium] ammoniilyticum</name>
    <dbReference type="NCBI Taxonomy" id="2981784"/>
    <lineage>
        <taxon>Bacteria</taxon>
        <taxon>Bacillati</taxon>
        <taxon>Bacillota</taxon>
        <taxon>Erysipelotrichia</taxon>
        <taxon>Erysipelotrichales</taxon>
        <taxon>Coprobacillaceae</taxon>
        <taxon>Faecalibacillus</taxon>
    </lineage>
</organism>
<protein>
    <submittedName>
        <fullName evidence="1">DUF4393 domain-containing protein</fullName>
    </submittedName>
</protein>
<dbReference type="Gene3D" id="3.30.110.190">
    <property type="match status" value="1"/>
</dbReference>
<dbReference type="EMBL" id="JAOQJR010000008">
    <property type="protein sequence ID" value="MCU6738719.1"/>
    <property type="molecule type" value="Genomic_DNA"/>
</dbReference>
<dbReference type="Proteomes" id="UP001208364">
    <property type="component" value="Unassembled WGS sequence"/>
</dbReference>
<dbReference type="Pfam" id="PF14337">
    <property type="entry name" value="Abi_alpha"/>
    <property type="match status" value="1"/>
</dbReference>
<keyword evidence="2" id="KW-1185">Reference proteome</keyword>
<reference evidence="1 2" key="1">
    <citation type="journal article" date="2021" name="ISME Commun">
        <title>Automated analysis of genomic sequences facilitates high-throughput and comprehensive description of bacteria.</title>
        <authorList>
            <person name="Hitch T.C.A."/>
        </authorList>
    </citation>
    <scope>NUCLEOTIDE SEQUENCE [LARGE SCALE GENOMIC DNA]</scope>
    <source>
        <strain evidence="1 2">H4_15</strain>
    </source>
</reference>
<dbReference type="RefSeq" id="WP_147580355.1">
    <property type="nucleotide sequence ID" value="NZ_JAOQJR010000008.1"/>
</dbReference>
<name>A0ABT2SV59_9FIRM</name>
<gene>
    <name evidence="1" type="ORF">OCV55_08490</name>
</gene>